<accession>A0AA41SFI8</accession>
<name>A0AA41SFI8_PAPNU</name>
<feature type="chain" id="PRO_5041226686" evidence="1">
    <location>
        <begin position="25"/>
        <end position="82"/>
    </location>
</feature>
<sequence>MAKISMFLSFFLFVLIAMPTSSWSGMMILDDDEIEAVKKCVKLQSLECLCEEPANCPDVYYFECKYGHYTPCCGCLDCCPGP</sequence>
<dbReference type="AlphaFoldDB" id="A0AA41SFI8"/>
<organism evidence="2 3">
    <name type="scientific">Papaver nudicaule</name>
    <name type="common">Iceland poppy</name>
    <dbReference type="NCBI Taxonomy" id="74823"/>
    <lineage>
        <taxon>Eukaryota</taxon>
        <taxon>Viridiplantae</taxon>
        <taxon>Streptophyta</taxon>
        <taxon>Embryophyta</taxon>
        <taxon>Tracheophyta</taxon>
        <taxon>Spermatophyta</taxon>
        <taxon>Magnoliopsida</taxon>
        <taxon>Ranunculales</taxon>
        <taxon>Papaveraceae</taxon>
        <taxon>Papaveroideae</taxon>
        <taxon>Papaver</taxon>
    </lineage>
</organism>
<gene>
    <name evidence="2" type="ORF">MKW94_029963</name>
</gene>
<feature type="signal peptide" evidence="1">
    <location>
        <begin position="1"/>
        <end position="24"/>
    </location>
</feature>
<evidence type="ECO:0000313" key="3">
    <source>
        <dbReference type="Proteomes" id="UP001177140"/>
    </source>
</evidence>
<evidence type="ECO:0000313" key="2">
    <source>
        <dbReference type="EMBL" id="MCL7034140.1"/>
    </source>
</evidence>
<reference evidence="2" key="1">
    <citation type="submission" date="2022-03" db="EMBL/GenBank/DDBJ databases">
        <title>A functionally conserved STORR gene fusion in Papaver species that diverged 16.8 million years ago.</title>
        <authorList>
            <person name="Catania T."/>
        </authorList>
    </citation>
    <scope>NUCLEOTIDE SEQUENCE</scope>
    <source>
        <strain evidence="2">S-191538</strain>
    </source>
</reference>
<proteinExistence type="predicted"/>
<dbReference type="Proteomes" id="UP001177140">
    <property type="component" value="Unassembled WGS sequence"/>
</dbReference>
<protein>
    <submittedName>
        <fullName evidence="2">Uncharacterized protein</fullName>
    </submittedName>
</protein>
<keyword evidence="3" id="KW-1185">Reference proteome</keyword>
<evidence type="ECO:0000256" key="1">
    <source>
        <dbReference type="SAM" id="SignalP"/>
    </source>
</evidence>
<dbReference type="EMBL" id="JAJJMA010142237">
    <property type="protein sequence ID" value="MCL7034140.1"/>
    <property type="molecule type" value="Genomic_DNA"/>
</dbReference>
<keyword evidence="1" id="KW-0732">Signal</keyword>
<comment type="caution">
    <text evidence="2">The sequence shown here is derived from an EMBL/GenBank/DDBJ whole genome shotgun (WGS) entry which is preliminary data.</text>
</comment>